<feature type="non-terminal residue" evidence="2">
    <location>
        <position position="274"/>
    </location>
</feature>
<organism evidence="2 3">
    <name type="scientific">Dothidotthia symphoricarpi CBS 119687</name>
    <dbReference type="NCBI Taxonomy" id="1392245"/>
    <lineage>
        <taxon>Eukaryota</taxon>
        <taxon>Fungi</taxon>
        <taxon>Dikarya</taxon>
        <taxon>Ascomycota</taxon>
        <taxon>Pezizomycotina</taxon>
        <taxon>Dothideomycetes</taxon>
        <taxon>Pleosporomycetidae</taxon>
        <taxon>Pleosporales</taxon>
        <taxon>Dothidotthiaceae</taxon>
        <taxon>Dothidotthia</taxon>
    </lineage>
</organism>
<protein>
    <submittedName>
        <fullName evidence="2">Uncharacterized protein</fullName>
    </submittedName>
</protein>
<name>A0A6A6A4F3_9PLEO</name>
<evidence type="ECO:0000256" key="1">
    <source>
        <dbReference type="SAM" id="MobiDB-lite"/>
    </source>
</evidence>
<evidence type="ECO:0000313" key="2">
    <source>
        <dbReference type="EMBL" id="KAF2126426.1"/>
    </source>
</evidence>
<gene>
    <name evidence="2" type="ORF">P153DRAFT_259480</name>
</gene>
<reference evidence="2" key="1">
    <citation type="journal article" date="2020" name="Stud. Mycol.">
        <title>101 Dothideomycetes genomes: a test case for predicting lifestyles and emergence of pathogens.</title>
        <authorList>
            <person name="Haridas S."/>
            <person name="Albert R."/>
            <person name="Binder M."/>
            <person name="Bloem J."/>
            <person name="Labutti K."/>
            <person name="Salamov A."/>
            <person name="Andreopoulos B."/>
            <person name="Baker S."/>
            <person name="Barry K."/>
            <person name="Bills G."/>
            <person name="Bluhm B."/>
            <person name="Cannon C."/>
            <person name="Castanera R."/>
            <person name="Culley D."/>
            <person name="Daum C."/>
            <person name="Ezra D."/>
            <person name="Gonzalez J."/>
            <person name="Henrissat B."/>
            <person name="Kuo A."/>
            <person name="Liang C."/>
            <person name="Lipzen A."/>
            <person name="Lutzoni F."/>
            <person name="Magnuson J."/>
            <person name="Mondo S."/>
            <person name="Nolan M."/>
            <person name="Ohm R."/>
            <person name="Pangilinan J."/>
            <person name="Park H.-J."/>
            <person name="Ramirez L."/>
            <person name="Alfaro M."/>
            <person name="Sun H."/>
            <person name="Tritt A."/>
            <person name="Yoshinaga Y."/>
            <person name="Zwiers L.-H."/>
            <person name="Turgeon B."/>
            <person name="Goodwin S."/>
            <person name="Spatafora J."/>
            <person name="Crous P."/>
            <person name="Grigoriev I."/>
        </authorList>
    </citation>
    <scope>NUCLEOTIDE SEQUENCE</scope>
    <source>
        <strain evidence="2">CBS 119687</strain>
    </source>
</reference>
<feature type="compositionally biased region" description="Low complexity" evidence="1">
    <location>
        <begin position="192"/>
        <end position="233"/>
    </location>
</feature>
<feature type="compositionally biased region" description="Basic and acidic residues" evidence="1">
    <location>
        <begin position="172"/>
        <end position="191"/>
    </location>
</feature>
<keyword evidence="3" id="KW-1185">Reference proteome</keyword>
<evidence type="ECO:0000313" key="3">
    <source>
        <dbReference type="Proteomes" id="UP000799771"/>
    </source>
</evidence>
<dbReference type="AlphaFoldDB" id="A0A6A6A4F3"/>
<accession>A0A6A6A4F3</accession>
<feature type="region of interest" description="Disordered" evidence="1">
    <location>
        <begin position="171"/>
        <end position="249"/>
    </location>
</feature>
<dbReference type="EMBL" id="ML977513">
    <property type="protein sequence ID" value="KAF2126426.1"/>
    <property type="molecule type" value="Genomic_DNA"/>
</dbReference>
<sequence length="274" mass="31252">MAPNLFVVTQTLFSPQKWFRTSKSERSARKTEYWENGPVPGLYEYIPGRGWYLIATLRDVPTEMASPKIAEGGPVQPAVVSQTKEYVKLDRPIQTHWSRVLKRYLLESEYKVRKANGIIQNSRGKNIDVGFFRLDDGVAWVHCWDEHGEFISGPYKLWCIDTATNQFRHMRKGDDPKFIKSRSNSRERDADSQSQDSRSTQFRSGPGGTPSMPGSRSNSIMMSPSTSASASRNNSRRNSLRRNDSIPFEEARVKLRRMAMDQEEAVRAAAQGRL</sequence>
<dbReference type="OrthoDB" id="3880384at2759"/>
<dbReference type="GeneID" id="54403247"/>
<proteinExistence type="predicted"/>
<dbReference type="RefSeq" id="XP_033520818.1">
    <property type="nucleotide sequence ID" value="XM_033662815.1"/>
</dbReference>
<dbReference type="Proteomes" id="UP000799771">
    <property type="component" value="Unassembled WGS sequence"/>
</dbReference>